<dbReference type="PANTHER" id="PTHR11802">
    <property type="entry name" value="SERINE PROTEASE FAMILY S10 SERINE CARBOXYPEPTIDASE"/>
    <property type="match status" value="1"/>
</dbReference>
<dbReference type="InterPro" id="IPR018202">
    <property type="entry name" value="Ser_caboxypep_ser_AS"/>
</dbReference>
<proteinExistence type="inferred from homology"/>
<comment type="caution">
    <text evidence="12">The sequence shown here is derived from an EMBL/GenBank/DDBJ whole genome shotgun (WGS) entry which is preliminary data.</text>
</comment>
<dbReference type="InterPro" id="IPR033124">
    <property type="entry name" value="Ser_caboxypep_his_AS"/>
</dbReference>
<keyword evidence="8" id="KW-1015">Disulfide bond</keyword>
<dbReference type="AlphaFoldDB" id="A0AAW0K8V4"/>
<keyword evidence="6" id="KW-0732">Signal</keyword>
<gene>
    <name evidence="12" type="primary">SCPL29_1</name>
    <name evidence="12" type="ORF">CFP56_023470</name>
</gene>
<dbReference type="GO" id="GO:0006508">
    <property type="term" value="P:proteolysis"/>
    <property type="evidence" value="ECO:0007669"/>
    <property type="project" value="UniProtKB-KW"/>
</dbReference>
<dbReference type="Gene3D" id="3.40.50.1820">
    <property type="entry name" value="alpha/beta hydrolase"/>
    <property type="match status" value="2"/>
</dbReference>
<keyword evidence="11" id="KW-0812">Transmembrane</keyword>
<evidence type="ECO:0000256" key="4">
    <source>
        <dbReference type="ARBA" id="ARBA00022645"/>
    </source>
</evidence>
<dbReference type="FunFam" id="3.40.50.11320:FF:000002">
    <property type="entry name" value="Carboxypeptidase"/>
    <property type="match status" value="1"/>
</dbReference>
<dbReference type="InterPro" id="IPR001563">
    <property type="entry name" value="Peptidase_S10"/>
</dbReference>
<dbReference type="EMBL" id="PKMF04000370">
    <property type="protein sequence ID" value="KAK7835507.1"/>
    <property type="molecule type" value="Genomic_DNA"/>
</dbReference>
<keyword evidence="13" id="KW-1185">Reference proteome</keyword>
<protein>
    <recommendedName>
        <fullName evidence="10">Carboxypeptidase</fullName>
        <ecNumber evidence="10">3.4.16.-</ecNumber>
    </recommendedName>
</protein>
<evidence type="ECO:0000256" key="8">
    <source>
        <dbReference type="ARBA" id="ARBA00023157"/>
    </source>
</evidence>
<evidence type="ECO:0000256" key="1">
    <source>
        <dbReference type="ARBA" id="ARBA00004613"/>
    </source>
</evidence>
<dbReference type="GO" id="GO:0005773">
    <property type="term" value="C:vacuole"/>
    <property type="evidence" value="ECO:0007669"/>
    <property type="project" value="TreeGrafter"/>
</dbReference>
<reference evidence="12 13" key="1">
    <citation type="journal article" date="2018" name="Sci. Data">
        <title>The draft genome sequence of cork oak.</title>
        <authorList>
            <person name="Ramos A.M."/>
            <person name="Usie A."/>
            <person name="Barbosa P."/>
            <person name="Barros P.M."/>
            <person name="Capote T."/>
            <person name="Chaves I."/>
            <person name="Simoes F."/>
            <person name="Abreu I."/>
            <person name="Carrasquinho I."/>
            <person name="Faro C."/>
            <person name="Guimaraes J.B."/>
            <person name="Mendonca D."/>
            <person name="Nobrega F."/>
            <person name="Rodrigues L."/>
            <person name="Saibo N.J.M."/>
            <person name="Varela M.C."/>
            <person name="Egas C."/>
            <person name="Matos J."/>
            <person name="Miguel C.M."/>
            <person name="Oliveira M.M."/>
            <person name="Ricardo C.P."/>
            <person name="Goncalves S."/>
        </authorList>
    </citation>
    <scope>NUCLEOTIDE SEQUENCE [LARGE SCALE GENOMIC DNA]</scope>
    <source>
        <strain evidence="13">cv. HL8</strain>
    </source>
</reference>
<keyword evidence="11" id="KW-0472">Membrane</keyword>
<evidence type="ECO:0000256" key="6">
    <source>
        <dbReference type="ARBA" id="ARBA00022729"/>
    </source>
</evidence>
<dbReference type="EC" id="3.4.16.-" evidence="10"/>
<dbReference type="PROSITE" id="PS00560">
    <property type="entry name" value="CARBOXYPEPT_SER_HIS"/>
    <property type="match status" value="1"/>
</dbReference>
<dbReference type="GO" id="GO:0005576">
    <property type="term" value="C:extracellular region"/>
    <property type="evidence" value="ECO:0007669"/>
    <property type="project" value="UniProtKB-SubCell"/>
</dbReference>
<dbReference type="InterPro" id="IPR029058">
    <property type="entry name" value="AB_hydrolase_fold"/>
</dbReference>
<dbReference type="PANTHER" id="PTHR11802:SF32">
    <property type="entry name" value="SERINE CARBOXYPEPTIDASE-LIKE 29"/>
    <property type="match status" value="1"/>
</dbReference>
<evidence type="ECO:0000313" key="13">
    <source>
        <dbReference type="Proteomes" id="UP000237347"/>
    </source>
</evidence>
<evidence type="ECO:0000256" key="11">
    <source>
        <dbReference type="SAM" id="Phobius"/>
    </source>
</evidence>
<dbReference type="PRINTS" id="PR00724">
    <property type="entry name" value="CRBOXYPTASEC"/>
</dbReference>
<dbReference type="Pfam" id="PF00450">
    <property type="entry name" value="Peptidase_S10"/>
    <property type="match status" value="2"/>
</dbReference>
<evidence type="ECO:0000313" key="12">
    <source>
        <dbReference type="EMBL" id="KAK7835507.1"/>
    </source>
</evidence>
<organism evidence="12 13">
    <name type="scientific">Quercus suber</name>
    <name type="common">Cork oak</name>
    <dbReference type="NCBI Taxonomy" id="58331"/>
    <lineage>
        <taxon>Eukaryota</taxon>
        <taxon>Viridiplantae</taxon>
        <taxon>Streptophyta</taxon>
        <taxon>Embryophyta</taxon>
        <taxon>Tracheophyta</taxon>
        <taxon>Spermatophyta</taxon>
        <taxon>Magnoliopsida</taxon>
        <taxon>eudicotyledons</taxon>
        <taxon>Gunneridae</taxon>
        <taxon>Pentapetalae</taxon>
        <taxon>rosids</taxon>
        <taxon>fabids</taxon>
        <taxon>Fagales</taxon>
        <taxon>Fagaceae</taxon>
        <taxon>Quercus</taxon>
    </lineage>
</organism>
<keyword evidence="5 10" id="KW-0645">Protease</keyword>
<feature type="transmembrane region" description="Helical" evidence="11">
    <location>
        <begin position="14"/>
        <end position="36"/>
    </location>
</feature>
<dbReference type="Proteomes" id="UP000237347">
    <property type="component" value="Unassembled WGS sequence"/>
</dbReference>
<evidence type="ECO:0000256" key="3">
    <source>
        <dbReference type="ARBA" id="ARBA00022525"/>
    </source>
</evidence>
<accession>A0AAW0K8V4</accession>
<keyword evidence="4 10" id="KW-0121">Carboxypeptidase</keyword>
<comment type="subcellular location">
    <subcellularLocation>
        <location evidence="1">Secreted</location>
    </subcellularLocation>
</comment>
<keyword evidence="9" id="KW-0325">Glycoprotein</keyword>
<dbReference type="SUPFAM" id="SSF53474">
    <property type="entry name" value="alpha/beta-Hydrolases"/>
    <property type="match status" value="1"/>
</dbReference>
<keyword evidence="7 10" id="KW-0378">Hydrolase</keyword>
<dbReference type="PROSITE" id="PS00131">
    <property type="entry name" value="CARBOXYPEPT_SER_SER"/>
    <property type="match status" value="1"/>
</dbReference>
<name>A0AAW0K8V4_QUESU</name>
<comment type="similarity">
    <text evidence="2 10">Belongs to the peptidase S10 family.</text>
</comment>
<keyword evidence="11" id="KW-1133">Transmembrane helix</keyword>
<evidence type="ECO:0000256" key="2">
    <source>
        <dbReference type="ARBA" id="ARBA00009431"/>
    </source>
</evidence>
<keyword evidence="3" id="KW-0964">Secreted</keyword>
<dbReference type="GO" id="GO:0004185">
    <property type="term" value="F:serine-type carboxypeptidase activity"/>
    <property type="evidence" value="ECO:0007669"/>
    <property type="project" value="UniProtKB-UniRule"/>
</dbReference>
<evidence type="ECO:0000256" key="5">
    <source>
        <dbReference type="ARBA" id="ARBA00022670"/>
    </source>
</evidence>
<evidence type="ECO:0000256" key="9">
    <source>
        <dbReference type="ARBA" id="ARBA00023180"/>
    </source>
</evidence>
<dbReference type="Gene3D" id="3.40.50.11320">
    <property type="match status" value="1"/>
</dbReference>
<evidence type="ECO:0000256" key="10">
    <source>
        <dbReference type="RuleBase" id="RU361156"/>
    </source>
</evidence>
<sequence>MSNPRGPFGFVNKILTIFIYVYLGITIATSSTHPLVQQRLDKVLQLPGQNFNVSFAHYAGYITVNEDAGRALFYWFIEATKDPDSKPLVLWLNGGPGCSSIAYGEAEEIGPFHIKPDGKTLYLNPYSWNKAEDSLAFLLKWFERFPQFKGRDFYITGESYAGHYVPQLSQAIVGNALTDDHHDHLGVFQFLWTTGLISDQTYRQLNLLCAFQPFLNVSEACYNILVVASTELGNIDQYSIFTPPCPANVSQSNRLKKRMNHDSPQTMLDVYHELIHSGLRIWMLSGDTDSVIPVTATRMSIDALKLATLRPWRAWYDDGQVGGWTQDYAGLTYVTVRGAGHEVPLHKPKLALALIKAFLSGNSTKLASA</sequence>
<evidence type="ECO:0000256" key="7">
    <source>
        <dbReference type="ARBA" id="ARBA00022801"/>
    </source>
</evidence>